<feature type="region of interest" description="Disordered" evidence="7">
    <location>
        <begin position="18"/>
        <end position="47"/>
    </location>
</feature>
<organism evidence="9 10">
    <name type="scientific">[Candida] subhashii</name>
    <dbReference type="NCBI Taxonomy" id="561895"/>
    <lineage>
        <taxon>Eukaryota</taxon>
        <taxon>Fungi</taxon>
        <taxon>Dikarya</taxon>
        <taxon>Ascomycota</taxon>
        <taxon>Saccharomycotina</taxon>
        <taxon>Pichiomycetes</taxon>
        <taxon>Debaryomycetaceae</taxon>
        <taxon>Spathaspora</taxon>
    </lineage>
</organism>
<evidence type="ECO:0000256" key="7">
    <source>
        <dbReference type="SAM" id="MobiDB-lite"/>
    </source>
</evidence>
<dbReference type="FunFam" id="3.30.2350.10:FF:000017">
    <property type="entry name" value="Pseudouridine synthase"/>
    <property type="match status" value="1"/>
</dbReference>
<comment type="catalytic activity">
    <reaction evidence="3">
        <text>uridine(32) in tRNA = pseudouridine(32) in tRNA</text>
        <dbReference type="Rhea" id="RHEA:42544"/>
        <dbReference type="Rhea" id="RHEA-COMP:10107"/>
        <dbReference type="Rhea" id="RHEA-COMP:10108"/>
        <dbReference type="ChEBI" id="CHEBI:65314"/>
        <dbReference type="ChEBI" id="CHEBI:65315"/>
        <dbReference type="EC" id="5.4.99.28"/>
    </reaction>
</comment>
<dbReference type="NCBIfam" id="TIGR00005">
    <property type="entry name" value="rluA_subfam"/>
    <property type="match status" value="1"/>
</dbReference>
<dbReference type="GeneID" id="73471762"/>
<dbReference type="InterPro" id="IPR006225">
    <property type="entry name" value="PsdUridine_synth_RluC/D"/>
</dbReference>
<evidence type="ECO:0000256" key="1">
    <source>
        <dbReference type="ARBA" id="ARBA00010876"/>
    </source>
</evidence>
<evidence type="ECO:0000256" key="3">
    <source>
        <dbReference type="ARBA" id="ARBA00036184"/>
    </source>
</evidence>
<keyword evidence="10" id="KW-1185">Reference proteome</keyword>
<dbReference type="FunFam" id="3.40.140.10:FF:000061">
    <property type="entry name" value="DRAP deaminase"/>
    <property type="match status" value="1"/>
</dbReference>
<dbReference type="CDD" id="cd01284">
    <property type="entry name" value="Riboflavin_deaminase-reductase"/>
    <property type="match status" value="1"/>
</dbReference>
<dbReference type="CDD" id="cd02557">
    <property type="entry name" value="PseudoU_synth_ScRIB2"/>
    <property type="match status" value="1"/>
</dbReference>
<evidence type="ECO:0000259" key="8">
    <source>
        <dbReference type="PROSITE" id="PS51747"/>
    </source>
</evidence>
<dbReference type="PROSITE" id="PS51747">
    <property type="entry name" value="CYT_DCMP_DEAMINASES_2"/>
    <property type="match status" value="1"/>
</dbReference>
<dbReference type="GO" id="GO:0000455">
    <property type="term" value="P:enzyme-directed rRNA pseudouridine synthesis"/>
    <property type="evidence" value="ECO:0007669"/>
    <property type="project" value="TreeGrafter"/>
</dbReference>
<dbReference type="Pfam" id="PF00849">
    <property type="entry name" value="PseudoU_synth_2"/>
    <property type="match status" value="1"/>
</dbReference>
<accession>A0A8J5UEV4</accession>
<dbReference type="PANTHER" id="PTHR21600:SF40">
    <property type="entry name" value="PSEUDOURIDYLATE SYNTHASE RPUSD2"/>
    <property type="match status" value="1"/>
</dbReference>
<comment type="caution">
    <text evidence="9">The sequence shown here is derived from an EMBL/GenBank/DDBJ whole genome shotgun (WGS) entry which is preliminary data.</text>
</comment>
<dbReference type="InterPro" id="IPR050188">
    <property type="entry name" value="RluA_PseudoU_synthase"/>
</dbReference>
<keyword evidence="6" id="KW-0694">RNA-binding</keyword>
<evidence type="ECO:0000313" key="10">
    <source>
        <dbReference type="Proteomes" id="UP000694255"/>
    </source>
</evidence>
<dbReference type="PANTHER" id="PTHR21600">
    <property type="entry name" value="MITOCHONDRIAL RNA PSEUDOURIDINE SYNTHASE"/>
    <property type="match status" value="1"/>
</dbReference>
<evidence type="ECO:0000256" key="2">
    <source>
        <dbReference type="ARBA" id="ARBA00023235"/>
    </source>
</evidence>
<dbReference type="OrthoDB" id="424794at2759"/>
<evidence type="ECO:0000256" key="5">
    <source>
        <dbReference type="PIRSR" id="PIRSR606225-1"/>
    </source>
</evidence>
<dbReference type="GO" id="GO:0003723">
    <property type="term" value="F:RNA binding"/>
    <property type="evidence" value="ECO:0007669"/>
    <property type="project" value="UniProtKB-KW"/>
</dbReference>
<dbReference type="RefSeq" id="XP_049261736.1">
    <property type="nucleotide sequence ID" value="XM_049408976.1"/>
</dbReference>
<evidence type="ECO:0000256" key="6">
    <source>
        <dbReference type="PROSITE-ProRule" id="PRU00182"/>
    </source>
</evidence>
<comment type="similarity">
    <text evidence="1">Belongs to the pseudouridine synthase RluA family.</text>
</comment>
<dbReference type="GO" id="GO:0160151">
    <property type="term" value="F:tRNA pseudouridine(32) synthase activity"/>
    <property type="evidence" value="ECO:0007669"/>
    <property type="project" value="UniProtKB-EC"/>
</dbReference>
<proteinExistence type="inferred from homology"/>
<reference evidence="9 10" key="1">
    <citation type="journal article" date="2021" name="DNA Res.">
        <title>Genome analysis of Candida subhashii reveals its hybrid nature and dual mitochondrial genome conformations.</title>
        <authorList>
            <person name="Mixao V."/>
            <person name="Hegedusova E."/>
            <person name="Saus E."/>
            <person name="Pryszcz L.P."/>
            <person name="Cillingova A."/>
            <person name="Nosek J."/>
            <person name="Gabaldon T."/>
        </authorList>
    </citation>
    <scope>NUCLEOTIDE SEQUENCE [LARGE SCALE GENOMIC DNA]</scope>
    <source>
        <strain evidence="9 10">CBS 10753</strain>
    </source>
</reference>
<name>A0A8J5UEV4_9ASCO</name>
<gene>
    <name evidence="9" type="ORF">J8A68_004962</name>
</gene>
<evidence type="ECO:0000256" key="4">
    <source>
        <dbReference type="ARBA" id="ARBA00038944"/>
    </source>
</evidence>
<dbReference type="SMART" id="SM00363">
    <property type="entry name" value="S4"/>
    <property type="match status" value="1"/>
</dbReference>
<feature type="active site" evidence="5">
    <location>
        <position position="233"/>
    </location>
</feature>
<dbReference type="PROSITE" id="PS50889">
    <property type="entry name" value="S4"/>
    <property type="match status" value="1"/>
</dbReference>
<dbReference type="InterPro" id="IPR006224">
    <property type="entry name" value="PsdUridine_synth_RluA-like_CS"/>
</dbReference>
<dbReference type="InterPro" id="IPR006145">
    <property type="entry name" value="PsdUridine_synth_RsuA/RluA"/>
</dbReference>
<dbReference type="EMBL" id="JAGSYN010000218">
    <property type="protein sequence ID" value="KAG7661503.1"/>
    <property type="molecule type" value="Genomic_DNA"/>
</dbReference>
<dbReference type="Pfam" id="PF18785">
    <property type="entry name" value="Inv-AAD"/>
    <property type="match status" value="1"/>
</dbReference>
<dbReference type="InterPro" id="IPR002942">
    <property type="entry name" value="S4_RNA-bd"/>
</dbReference>
<evidence type="ECO:0000313" key="9">
    <source>
        <dbReference type="EMBL" id="KAG7661503.1"/>
    </source>
</evidence>
<feature type="compositionally biased region" description="Low complexity" evidence="7">
    <location>
        <begin position="27"/>
        <end position="41"/>
    </location>
</feature>
<dbReference type="EC" id="5.4.99.28" evidence="4"/>
<dbReference type="GO" id="GO:0031119">
    <property type="term" value="P:tRNA pseudouridine synthesis"/>
    <property type="evidence" value="ECO:0007669"/>
    <property type="project" value="UniProtKB-ARBA"/>
</dbReference>
<dbReference type="AlphaFoldDB" id="A0A8J5UEV4"/>
<dbReference type="PROSITE" id="PS01129">
    <property type="entry name" value="PSI_RLU"/>
    <property type="match status" value="1"/>
</dbReference>
<dbReference type="Proteomes" id="UP000694255">
    <property type="component" value="Unassembled WGS sequence"/>
</dbReference>
<sequence length="613" mass="69529">MTIKRSATRLFRMSSEELSKGIKRTASTSLSPTPSSNNRSTPKLRDAQGFRMKIQNVDKSRLTAYDQLGGELAADKTMKQGKTIEEEEAEGASYVIDGRLRRVNPYYFTYLTYCKLRWRDRNLLDIFVSEFRDRSPESYKKAIEEGQVTLNKKPANLDSIVRNGDLISHRSYKREPPVTSREIKIVYEDDEIVAIDKPSGIPVHPTGRYRYNTITKIFQHEFGKVVHPCNRLDRLTSGLMFLGKTSKGADKIVQKIRERNVYKEYIAKVIGEFPLDPITVDKPLNTLSKKLGLNVVDETPTGKESSTEFRRVSYDPISNTSIVKCHPLTGRTHQIRVHLQYIGYPIANDPIYSNEFVWGPNLGKNAEADFDTVMHNLDRIGKDKASSSWAHPQEDGEIMTDEICPISGLPIYSDPGPNDLDLWLHAYRYEASDGSWSYKTEYPEWALASSRPFMERAIEEAEKCGETQTQFNVGAVLVSQGEIISTGHSRELEGNTHAEQCALEKYFEKTGKREVPKGTEIYTTMEPCSLRLSGNLPCVDRILETGIKTCFVGVLEPDVFVKNNTSYKKLKDHGVEYVHIPGYEEKCLEIAKRGHEKIAQQNSEGEKSTEHNS</sequence>
<keyword evidence="2" id="KW-0413">Isomerase</keyword>
<protein>
    <recommendedName>
        <fullName evidence="4">tRNA pseudouridine(32) synthase</fullName>
        <ecNumber evidence="4">5.4.99.28</ecNumber>
    </recommendedName>
</protein>
<feature type="domain" description="CMP/dCMP-type deaminase" evidence="8">
    <location>
        <begin position="448"/>
        <end position="563"/>
    </location>
</feature>
<dbReference type="InterPro" id="IPR002125">
    <property type="entry name" value="CMP_dCMP_dom"/>
</dbReference>